<dbReference type="PANTHER" id="PTHR13500:SF0">
    <property type="entry name" value="NUCLEOLAR PRE-RIBOSOMAL-ASSOCIATED PROTEIN 1"/>
    <property type="match status" value="1"/>
</dbReference>
<dbReference type="Pfam" id="PF11707">
    <property type="entry name" value="Npa1"/>
    <property type="match status" value="1"/>
</dbReference>
<evidence type="ECO:0000259" key="3">
    <source>
        <dbReference type="Pfam" id="PF16201"/>
    </source>
</evidence>
<evidence type="ECO:0000256" key="1">
    <source>
        <dbReference type="SAM" id="MobiDB-lite"/>
    </source>
</evidence>
<feature type="domain" description="URB1 C-terminal" evidence="3">
    <location>
        <begin position="2121"/>
        <end position="2310"/>
    </location>
</feature>
<evidence type="ECO:0000313" key="4">
    <source>
        <dbReference type="Proteomes" id="UP001515500"/>
    </source>
</evidence>
<dbReference type="SUPFAM" id="SSF48371">
    <property type="entry name" value="ARM repeat"/>
    <property type="match status" value="1"/>
</dbReference>
<gene>
    <name evidence="5" type="primary">LOC120280662</name>
</gene>
<evidence type="ECO:0000259" key="2">
    <source>
        <dbReference type="Pfam" id="PF11707"/>
    </source>
</evidence>
<dbReference type="GO" id="GO:0000466">
    <property type="term" value="P:maturation of 5.8S rRNA from tricistronic rRNA transcript (SSU-rRNA, 5.8S rRNA, LSU-rRNA)"/>
    <property type="evidence" value="ECO:0007669"/>
    <property type="project" value="TreeGrafter"/>
</dbReference>
<dbReference type="InterPro" id="IPR021714">
    <property type="entry name" value="URB1_N"/>
</dbReference>
<dbReference type="InterPro" id="IPR039844">
    <property type="entry name" value="URB1"/>
</dbReference>
<sequence length="2698" mass="302972">MDEDEPIIADQDLDAIEDLDPVEEVEELGESDGEEEAEETSRTMIPAVYKPMLVKILRDLQSPEIKIYSVTSKEFVDLLRSDSGGGVLLEYVKSSPGCGELDESWRAHCGKPGMSYILSLVSVVLDHPLGKSRASGICRNLDNFARAIVGSKLDDIYIELNSQEWRRQSAGLTLLASIVRRGMSLASDVAKTFNFKLPVLTKLSGVRRKKSSNKGAKEKEHRVKRATRRAFVEFAMSFLEVGNPRLLRWVLQQREMYSGVLQMLGSDDAETVVHILSTLRDKVLVPESLVPPGLRSVLFGSVTLEQLICVSGNLEAGMAADIAHEVLVRVCTDPVNGLMPSSTGKGNEKRLFELMKKLKATEAHYHKDLLLAIVKCRLSFCSAYMDDFPYHLEPRPTSLWFAAISLAADIIASMNVDTLIASIGFGSHDSVMNELGNVLKCIIPRAFTRPVINKGLLHHDVLVKHGSLRVLFESLKLVDSLINRIDGIIDSAGLRSVAEIPGERMAGLHGLPGLSSIAEIDRLLGMNKMSSPHTDEQEAERWVSIKQYIQDEVRVLLPDPQVLVKLFSTPSSRVLKHAGTSLKRCASLAESGLRKFKKLKSESINDNIDLVIGGIDDEFTADISETQKKAKSSFTENELDVDKDIKMTMTEIWGLNKSPCSINVLTEPEIYLYSKLLDILTFYLRAMPNALDSTFDFFKILPNDPLNLSFDQQQSVFSMLIECIGLCPGGNTATRAPELMYRHLQPLINTLVFSEDINVQEQAYILARAAMISTGAFDQNLLEVDAWLVFIPGFNTKKNSGKTQITEMFRDWSKVVISFLCDAVSTIGNNLYKNMDHMRQLIFEIYGHNDSYPGFSPLTICILQKCLRLLDSDSGNFKLHEKSCISLYVCSTLILISQMEVGTTLLPRLVQSILTEKFKPSCSNDEDSKASLCEWMPLRNLLLFASNIVNRPSCSSFCALEGNGNVSDNSFTSILERVKGFLENDHVGGLEGVAVALSSSIFCASRDDILKSFPLLIMSSKVLFRSHLQLLSWAFFSDPRFLADVAHRWSDMFFSAFEMIGGSISHDRKSDSDISSKDDANFILRSTGTDNVDQTESAAIAFSLLLKQSPFYLLLSGIMSFGSCKLDSTKILGILRSTRVLDLLRIKLFEGSERIPILYLQCLLFWAHHILSAYRAKPCDVLEELFYTCFTLIEDLFEHLVAGFSDTANSKTSCKSTVTQFQDAIDLIMHHPTITLSFSCPLSSSKKVQSDNLGDCVETFLASSKQCYHPIDQRVLLFSKKVIEFLTVFCNGSSSYNLDHASFEQILKAPADLVEKTELLFKEKFEFCVMTRDLGPLPPSFYAFHALARLKSPFELLRLVRWMFCKLDNEKSGYISAYVPVICVALFIADIALDMLYMILKQPMMKSQLNLFLDLNTGDFDLSILKNIYFKILDFAMFFNLQCADECLFKVANAVHKQKFVKPQPALLPLYMLSLRMFVGCPTKTFLHLFYPASKTKAKTLLHLIEASPVHMSLFGKIFTGIVINNLSVIDSLNMGITCLDEGEIAVERQTDAQLEGDFVLMLPAALSYLTKNINETQKQDFKIFENMLAFYSRVLLDGFSNWKRYVSGDIFHEDFDDLELELLADFSQLFCCSLLGKAVLLLQYAFAMKGISIGTQQRLKIFYSIYPHSTESDEILDGELRNIESLTFNESLRLANEIACKITFTSLLLLPPEKSVVFGANDADEKFQEMPAAQESNQLSSAGLHFLNILITTLEYVVGKCPWRSDGFLRSCHTDSVHLLRYLEQSILQYIVQISTKIQSYLTQLPSIPFLIPFIRSSLLHRFEDPVRLKAIRCMISLSQGSFSYSEVFHLLLGHSKFVPTILYSESTSDPFVYSSAGTFLQPVPSILKSIVFPSIEQQNIGKSRCAATLKSTFQSGALGERKLELIKLLRVLVYYIKDKQQNTESFSIVGFNSKELISLLLSGYGATMSELDLETLHLMHEIESMEGSSYDIISEFDYLWGASVMKTRNELVLDGLVALNENSNSELMEEQHRRLFRENIPVDSGLCVMTVLHVCNDRTSRHGALSVKRLVDDSLMVSAEPVTMNTVQGYDPVFILRFAIHSLMMDYVDPIEFSQVGLLAVTLASISSADEEIRKLGYESLGRFKQALEKIRSKDALQIKLLLTYLQNGIQEPWQKIPSIIAIFAAEASFVLLDPSQDRFRKISKLLVHSPRVNLKTVPLLHTMFASDSIHFRSDCLWILRLLLAGLNSYDDAKIYLGNGLLELLLSFYSSSLSDFGSNILIIQIVNRAVKVRLLANYLVKECGLISWLSTIVSSYGQQLDGGKKEISLKAMTCALKVLSDVLSLRPITEWLQDYDLEQLSELSTHLFSLLLGPLKFLKENIMLVNSILHVIKSTLMISYKRKLYQPHILFSLEGLFLLWQRLHSELDNFGFEDTFQLGIDILLLSLPMPIFSHMDHARLAKLFILAISAALSSLSCPSKEPDPAMVLNKDQRGKESVFMKLLRWIIASVILGRISGKSSKINSKMLNRTGIESLQSLLEAVEEEKDASREEDFRSNEALAAIILYLQQISGMNVSTISSVVSALCLLLLPSSSTAVKEVLDTNRSTIAFLCSKIRCPIEANSSWRWSYYQPWNNFTSSKTDIEEMEEKHACQSLLMIFSNAFGGEYLGLPPLSHQDVEISELFEWEKHNLLQTIQ</sequence>
<accession>A0AB40CY44</accession>
<dbReference type="GeneID" id="120280662"/>
<keyword evidence="4" id="KW-1185">Reference proteome</keyword>
<proteinExistence type="predicted"/>
<feature type="compositionally biased region" description="Acidic residues" evidence="1">
    <location>
        <begin position="18"/>
        <end position="38"/>
    </location>
</feature>
<feature type="region of interest" description="Disordered" evidence="1">
    <location>
        <begin position="18"/>
        <end position="41"/>
    </location>
</feature>
<feature type="domain" description="URB1 N-terminal" evidence="2">
    <location>
        <begin position="114"/>
        <end position="402"/>
    </location>
</feature>
<dbReference type="GO" id="GO:0005730">
    <property type="term" value="C:nucleolus"/>
    <property type="evidence" value="ECO:0007669"/>
    <property type="project" value="TreeGrafter"/>
</dbReference>
<dbReference type="Pfam" id="PF16201">
    <property type="entry name" value="NopRA1"/>
    <property type="match status" value="1"/>
</dbReference>
<organism evidence="4 5">
    <name type="scientific">Dioscorea cayennensis subsp. rotundata</name>
    <name type="common">White Guinea yam</name>
    <name type="synonym">Dioscorea rotundata</name>
    <dbReference type="NCBI Taxonomy" id="55577"/>
    <lineage>
        <taxon>Eukaryota</taxon>
        <taxon>Viridiplantae</taxon>
        <taxon>Streptophyta</taxon>
        <taxon>Embryophyta</taxon>
        <taxon>Tracheophyta</taxon>
        <taxon>Spermatophyta</taxon>
        <taxon>Magnoliopsida</taxon>
        <taxon>Liliopsida</taxon>
        <taxon>Dioscoreales</taxon>
        <taxon>Dioscoreaceae</taxon>
        <taxon>Dioscorea</taxon>
    </lineage>
</organism>
<dbReference type="GO" id="GO:0000463">
    <property type="term" value="P:maturation of LSU-rRNA from tricistronic rRNA transcript (SSU-rRNA, 5.8S rRNA, LSU-rRNA)"/>
    <property type="evidence" value="ECO:0007669"/>
    <property type="project" value="TreeGrafter"/>
</dbReference>
<dbReference type="PANTHER" id="PTHR13500">
    <property type="entry name" value="NUCLEOLAR PRERIBOSOMAL-ASSOCIATED PROTEIN 1"/>
    <property type="match status" value="1"/>
</dbReference>
<name>A0AB40CY44_DIOCR</name>
<dbReference type="InterPro" id="IPR032436">
    <property type="entry name" value="URB1_C"/>
</dbReference>
<reference evidence="5" key="1">
    <citation type="submission" date="2025-08" db="UniProtKB">
        <authorList>
            <consortium name="RefSeq"/>
        </authorList>
    </citation>
    <scope>IDENTIFICATION</scope>
</reference>
<dbReference type="RefSeq" id="XP_039143510.1">
    <property type="nucleotide sequence ID" value="XM_039287576.1"/>
</dbReference>
<dbReference type="Proteomes" id="UP001515500">
    <property type="component" value="Chromosome 17"/>
</dbReference>
<evidence type="ECO:0000313" key="5">
    <source>
        <dbReference type="RefSeq" id="XP_039143510.1"/>
    </source>
</evidence>
<dbReference type="InterPro" id="IPR016024">
    <property type="entry name" value="ARM-type_fold"/>
</dbReference>
<protein>
    <submittedName>
        <fullName evidence="5">Uncharacterized protein LOC120280662 isoform X1</fullName>
    </submittedName>
</protein>